<evidence type="ECO:0000259" key="7">
    <source>
        <dbReference type="PROSITE" id="PS50089"/>
    </source>
</evidence>
<dbReference type="GO" id="GO:0006511">
    <property type="term" value="P:ubiquitin-dependent protein catabolic process"/>
    <property type="evidence" value="ECO:0007669"/>
    <property type="project" value="TreeGrafter"/>
</dbReference>
<feature type="transmembrane region" description="Helical" evidence="6">
    <location>
        <begin position="139"/>
        <end position="161"/>
    </location>
</feature>
<sequence>MDSSDVGEPPSDRPASGSPTVTTNFTPIPRPPTPIVPTQGQNSASRTNTNPLNPTVETDGPRDNPSLDVGPGVWTWLSWRVWSTTHLIANAVTFSLGLASLLHDIRVPLPSDSSSPSSPDSFTSSDATTSWCDRRLANYVMAQCALRALQIGICASMVVVIPHRMRRYTWRVYRRVLTTSALWTLSTIILLAQIIMVPVGFGVVRFSDPSCYDPSNPATAISTTTTILLIFECAAFVFLGLPTFVLPCVYVLSDLPRYLGTTALEFSQIPTQTVPPHPTSSSSTTSVPEDDVCAVCLEQTPPGTRVKVLRCGHKFHEGCIWGWLEARRICPYCREPIDAAPRVAAPASV</sequence>
<dbReference type="InterPro" id="IPR051834">
    <property type="entry name" value="RING_finger_E3_ligase"/>
</dbReference>
<evidence type="ECO:0000256" key="5">
    <source>
        <dbReference type="SAM" id="MobiDB-lite"/>
    </source>
</evidence>
<evidence type="ECO:0000313" key="9">
    <source>
        <dbReference type="Proteomes" id="UP000070544"/>
    </source>
</evidence>
<dbReference type="InterPro" id="IPR001841">
    <property type="entry name" value="Znf_RING"/>
</dbReference>
<gene>
    <name evidence="8" type="ORF">M427DRAFT_59813</name>
</gene>
<dbReference type="Proteomes" id="UP000070544">
    <property type="component" value="Unassembled WGS sequence"/>
</dbReference>
<keyword evidence="1" id="KW-0479">Metal-binding</keyword>
<dbReference type="SUPFAM" id="SSF57850">
    <property type="entry name" value="RING/U-box"/>
    <property type="match status" value="1"/>
</dbReference>
<dbReference type="PROSITE" id="PS50089">
    <property type="entry name" value="ZF_RING_2"/>
    <property type="match status" value="1"/>
</dbReference>
<proteinExistence type="predicted"/>
<dbReference type="GO" id="GO:0061630">
    <property type="term" value="F:ubiquitin protein ligase activity"/>
    <property type="evidence" value="ECO:0007669"/>
    <property type="project" value="TreeGrafter"/>
</dbReference>
<evidence type="ECO:0000256" key="1">
    <source>
        <dbReference type="ARBA" id="ARBA00022723"/>
    </source>
</evidence>
<dbReference type="PANTHER" id="PTHR45931">
    <property type="entry name" value="SI:CH211-59O9.10"/>
    <property type="match status" value="1"/>
</dbReference>
<dbReference type="InterPro" id="IPR013083">
    <property type="entry name" value="Znf_RING/FYVE/PHD"/>
</dbReference>
<reference evidence="8 9" key="1">
    <citation type="journal article" date="2015" name="Genome Biol. Evol.">
        <title>Phylogenomic analyses indicate that early fungi evolved digesting cell walls of algal ancestors of land plants.</title>
        <authorList>
            <person name="Chang Y."/>
            <person name="Wang S."/>
            <person name="Sekimoto S."/>
            <person name="Aerts A.L."/>
            <person name="Choi C."/>
            <person name="Clum A."/>
            <person name="LaButti K.M."/>
            <person name="Lindquist E.A."/>
            <person name="Yee Ngan C."/>
            <person name="Ohm R.A."/>
            <person name="Salamov A.A."/>
            <person name="Grigoriev I.V."/>
            <person name="Spatafora J.W."/>
            <person name="Berbee M.L."/>
        </authorList>
    </citation>
    <scope>NUCLEOTIDE SEQUENCE [LARGE SCALE GENOMIC DNA]</scope>
    <source>
        <strain evidence="8 9">JEL478</strain>
    </source>
</reference>
<feature type="domain" description="RING-type" evidence="7">
    <location>
        <begin position="293"/>
        <end position="334"/>
    </location>
</feature>
<evidence type="ECO:0000256" key="3">
    <source>
        <dbReference type="ARBA" id="ARBA00022833"/>
    </source>
</evidence>
<dbReference type="EMBL" id="KQ965791">
    <property type="protein sequence ID" value="KXS12127.1"/>
    <property type="molecule type" value="Genomic_DNA"/>
</dbReference>
<dbReference type="GO" id="GO:0008270">
    <property type="term" value="F:zinc ion binding"/>
    <property type="evidence" value="ECO:0007669"/>
    <property type="project" value="UniProtKB-KW"/>
</dbReference>
<dbReference type="OrthoDB" id="8062037at2759"/>
<dbReference type="SMART" id="SM00184">
    <property type="entry name" value="RING"/>
    <property type="match status" value="1"/>
</dbReference>
<organism evidence="8 9">
    <name type="scientific">Gonapodya prolifera (strain JEL478)</name>
    <name type="common">Monoblepharis prolifera</name>
    <dbReference type="NCBI Taxonomy" id="1344416"/>
    <lineage>
        <taxon>Eukaryota</taxon>
        <taxon>Fungi</taxon>
        <taxon>Fungi incertae sedis</taxon>
        <taxon>Chytridiomycota</taxon>
        <taxon>Chytridiomycota incertae sedis</taxon>
        <taxon>Monoblepharidomycetes</taxon>
        <taxon>Monoblepharidales</taxon>
        <taxon>Gonapodyaceae</taxon>
        <taxon>Gonapodya</taxon>
    </lineage>
</organism>
<name>A0A139A5S1_GONPJ</name>
<keyword evidence="3" id="KW-0862">Zinc</keyword>
<keyword evidence="6" id="KW-1133">Transmembrane helix</keyword>
<accession>A0A139A5S1</accession>
<feature type="transmembrane region" description="Helical" evidence="6">
    <location>
        <begin position="227"/>
        <end position="252"/>
    </location>
</feature>
<evidence type="ECO:0000256" key="4">
    <source>
        <dbReference type="PROSITE-ProRule" id="PRU00175"/>
    </source>
</evidence>
<feature type="transmembrane region" description="Helical" evidence="6">
    <location>
        <begin position="182"/>
        <end position="207"/>
    </location>
</feature>
<dbReference type="PANTHER" id="PTHR45931:SF3">
    <property type="entry name" value="RING ZINC FINGER-CONTAINING PROTEIN"/>
    <property type="match status" value="1"/>
</dbReference>
<protein>
    <recommendedName>
        <fullName evidence="7">RING-type domain-containing protein</fullName>
    </recommendedName>
</protein>
<evidence type="ECO:0000313" key="8">
    <source>
        <dbReference type="EMBL" id="KXS12127.1"/>
    </source>
</evidence>
<evidence type="ECO:0000256" key="2">
    <source>
        <dbReference type="ARBA" id="ARBA00022771"/>
    </source>
</evidence>
<dbReference type="AlphaFoldDB" id="A0A139A5S1"/>
<dbReference type="GO" id="GO:0005634">
    <property type="term" value="C:nucleus"/>
    <property type="evidence" value="ECO:0007669"/>
    <property type="project" value="TreeGrafter"/>
</dbReference>
<evidence type="ECO:0000256" key="6">
    <source>
        <dbReference type="SAM" id="Phobius"/>
    </source>
</evidence>
<dbReference type="STRING" id="1344416.A0A139A5S1"/>
<keyword evidence="6" id="KW-0472">Membrane</keyword>
<keyword evidence="9" id="KW-1185">Reference proteome</keyword>
<feature type="compositionally biased region" description="Polar residues" evidence="5">
    <location>
        <begin position="39"/>
        <end position="56"/>
    </location>
</feature>
<dbReference type="Pfam" id="PF13639">
    <property type="entry name" value="zf-RING_2"/>
    <property type="match status" value="1"/>
</dbReference>
<keyword evidence="6" id="KW-0812">Transmembrane</keyword>
<feature type="region of interest" description="Disordered" evidence="5">
    <location>
        <begin position="1"/>
        <end position="67"/>
    </location>
</feature>
<dbReference type="Gene3D" id="3.30.40.10">
    <property type="entry name" value="Zinc/RING finger domain, C3HC4 (zinc finger)"/>
    <property type="match status" value="1"/>
</dbReference>
<keyword evidence="2 4" id="KW-0863">Zinc-finger</keyword>